<geneLocation type="plasmid" evidence="1 2">
    <name>pVIM-24-ZDHY414</name>
</geneLocation>
<evidence type="ECO:0008006" key="3">
    <source>
        <dbReference type="Google" id="ProtNLM"/>
    </source>
</evidence>
<name>A0A7S9LMH3_9PSED</name>
<organism evidence="1 2">
    <name type="scientific">Pseudomonas fulva</name>
    <dbReference type="NCBI Taxonomy" id="47880"/>
    <lineage>
        <taxon>Bacteria</taxon>
        <taxon>Pseudomonadati</taxon>
        <taxon>Pseudomonadota</taxon>
        <taxon>Gammaproteobacteria</taxon>
        <taxon>Pseudomonadales</taxon>
        <taxon>Pseudomonadaceae</taxon>
        <taxon>Pseudomonas</taxon>
    </lineage>
</organism>
<reference evidence="1 2" key="1">
    <citation type="submission" date="2020-11" db="EMBL/GenBank/DDBJ databases">
        <title>Pseudomonas fulva producing VIM-24.</title>
        <authorList>
            <person name="Liu S."/>
        </authorList>
    </citation>
    <scope>NUCLEOTIDE SEQUENCE [LARGE SCALE GENOMIC DNA]</scope>
    <source>
        <strain evidence="1 2">ZDHY414</strain>
        <plasmid evidence="1 2">pVIM-24-ZDHY414</plasmid>
    </source>
</reference>
<dbReference type="EMBL" id="CP064948">
    <property type="protein sequence ID" value="QPH51774.1"/>
    <property type="molecule type" value="Genomic_DNA"/>
</dbReference>
<dbReference type="AlphaFoldDB" id="A0A7S9LMH3"/>
<dbReference type="PROSITE" id="PS51257">
    <property type="entry name" value="PROKAR_LIPOPROTEIN"/>
    <property type="match status" value="1"/>
</dbReference>
<dbReference type="SUPFAM" id="SSF48452">
    <property type="entry name" value="TPR-like"/>
    <property type="match status" value="1"/>
</dbReference>
<dbReference type="Gene3D" id="1.25.40.10">
    <property type="entry name" value="Tetratricopeptide repeat domain"/>
    <property type="match status" value="1"/>
</dbReference>
<proteinExistence type="predicted"/>
<evidence type="ECO:0000313" key="2">
    <source>
        <dbReference type="Proteomes" id="UP000594430"/>
    </source>
</evidence>
<dbReference type="RefSeq" id="WP_139813939.1">
    <property type="nucleotide sequence ID" value="NZ_CP064945.1"/>
</dbReference>
<accession>A0A7S9LMH3</accession>
<protein>
    <recommendedName>
        <fullName evidence="3">Lipoprotein</fullName>
    </recommendedName>
</protein>
<dbReference type="Proteomes" id="UP000594430">
    <property type="component" value="Plasmid pVIM-24-ZDHY414"/>
</dbReference>
<evidence type="ECO:0000313" key="1">
    <source>
        <dbReference type="EMBL" id="QPH51774.1"/>
    </source>
</evidence>
<dbReference type="InterPro" id="IPR011990">
    <property type="entry name" value="TPR-like_helical_dom_sf"/>
</dbReference>
<gene>
    <name evidence="1" type="ORF">IZU98_26285</name>
</gene>
<keyword evidence="1" id="KW-0614">Plasmid</keyword>
<sequence length="326" mass="35430">MVKLPAAILCMSVLCGCASEPLWVSEPPKALCFSRAEKSCIGDLIARSVESERPGNERDDSLRVTRALMAGAGIQEPAALSALRSQSEQVMCLRPDADFVSAGAAINSAREKRFNTALDSAEKVQDPEARLLAFKHIAALAARSDDEKAIARSLNTLSEQDKQAYMEALQQRLLTLLETGDLERAKALREGLLEFYSDRPDSTMAVAQLAISYATTGRVEDANALLRQAAGKVKGLNTKDMGALFEVVIKAAKGEYPPPQDFFAFSSDAMRLEAYVQLAVLYDRSGQTGYSRRVAADMARFAQKSSFKVEGSVAMRAFSKVLIEAM</sequence>